<dbReference type="Pfam" id="PF01808">
    <property type="entry name" value="AICARFT_IMPCHas"/>
    <property type="match status" value="1"/>
</dbReference>
<dbReference type="InterPro" id="IPR024051">
    <property type="entry name" value="AICAR_Tfase_dup_dom_sf"/>
</dbReference>
<dbReference type="RefSeq" id="WP_184677640.1">
    <property type="nucleotide sequence ID" value="NZ_JACHGY010000001.1"/>
</dbReference>
<dbReference type="PANTHER" id="PTHR11692:SF0">
    <property type="entry name" value="BIFUNCTIONAL PURINE BIOSYNTHESIS PROTEIN ATIC"/>
    <property type="match status" value="1"/>
</dbReference>
<name>A0A7X0H8K8_9BACT</name>
<dbReference type="EMBL" id="JACHGY010000001">
    <property type="protein sequence ID" value="MBB6430101.1"/>
    <property type="molecule type" value="Genomic_DNA"/>
</dbReference>
<dbReference type="SMART" id="SM00798">
    <property type="entry name" value="AICARFT_IMPCHas"/>
    <property type="match status" value="1"/>
</dbReference>
<dbReference type="FunFam" id="3.40.140.20:FF:000003">
    <property type="entry name" value="Bifunctional purine biosynthesis protein"/>
    <property type="match status" value="1"/>
</dbReference>
<gene>
    <name evidence="1" type="ORF">HNQ40_001907</name>
</gene>
<dbReference type="GO" id="GO:0004643">
    <property type="term" value="F:phosphoribosylaminoimidazolecarboxamide formyltransferase activity"/>
    <property type="evidence" value="ECO:0007669"/>
    <property type="project" value="InterPro"/>
</dbReference>
<dbReference type="GO" id="GO:0005829">
    <property type="term" value="C:cytosol"/>
    <property type="evidence" value="ECO:0007669"/>
    <property type="project" value="TreeGrafter"/>
</dbReference>
<keyword evidence="2" id="KW-1185">Reference proteome</keyword>
<dbReference type="Gene3D" id="1.10.287.440">
    <property type="match status" value="1"/>
</dbReference>
<dbReference type="PANTHER" id="PTHR11692">
    <property type="entry name" value="BIFUNCTIONAL PURINE BIOSYNTHESIS PROTEIN PURH"/>
    <property type="match status" value="1"/>
</dbReference>
<dbReference type="InterPro" id="IPR002695">
    <property type="entry name" value="PurH-like"/>
</dbReference>
<evidence type="ECO:0000313" key="2">
    <source>
        <dbReference type="Proteomes" id="UP000541810"/>
    </source>
</evidence>
<dbReference type="Gene3D" id="3.40.140.20">
    <property type="match status" value="2"/>
</dbReference>
<proteinExistence type="predicted"/>
<keyword evidence="1" id="KW-0378">Hydrolase</keyword>
<dbReference type="NCBIfam" id="NF005492">
    <property type="entry name" value="PRK07106.1"/>
    <property type="match status" value="1"/>
</dbReference>
<dbReference type="SUPFAM" id="SSF53927">
    <property type="entry name" value="Cytidine deaminase-like"/>
    <property type="match status" value="1"/>
</dbReference>
<sequence length="399" mass="42259">MQIPLKYGCNPNQPHAQITTPGTGPSGDGPLMVVNGSPSYINALDGIRAWQLVRDLKAATGKAAAASFKHVSPAGAAVAGELSPEFLKAFFYASPEDVPGGAYSPVATAYAKARSSDRVASFGDFIAVSEPVDATLAALIKPEVSDGIIAPSYEPEAFDMLRAKKGGKYVMLTMDPAYTPPAVESRVEFGLALEQTHNDIAITADTFSNIVTAKKDIPADVMETLIVATITLKHTQSNSISVGYQGQAVGIGAGQQSRIACTRIACDKADRWLLKTHPKALALQFADGLAKAEKVNAADNFVRHHELNQGERDELAKALVGDWSPLTDEERADWLKQLDGVVLSSDAFIPFRDNLDRAAASGVGFIAQAGGSARDEGVTEAADQHGMAMSHTGVRLFLH</sequence>
<protein>
    <submittedName>
        <fullName evidence="1">AICAR transformylase/IMP cyclohydrolase PurH</fullName>
    </submittedName>
</protein>
<dbReference type="AlphaFoldDB" id="A0A7X0H8K8"/>
<comment type="caution">
    <text evidence="1">The sequence shown here is derived from an EMBL/GenBank/DDBJ whole genome shotgun (WGS) entry which is preliminary data.</text>
</comment>
<dbReference type="GO" id="GO:0003937">
    <property type="term" value="F:IMP cyclohydrolase activity"/>
    <property type="evidence" value="ECO:0007669"/>
    <property type="project" value="InterPro"/>
</dbReference>
<accession>A0A7X0H8K8</accession>
<reference evidence="1 2" key="1">
    <citation type="submission" date="2020-08" db="EMBL/GenBank/DDBJ databases">
        <title>Genomic Encyclopedia of Type Strains, Phase IV (KMG-IV): sequencing the most valuable type-strain genomes for metagenomic binning, comparative biology and taxonomic classification.</title>
        <authorList>
            <person name="Goeker M."/>
        </authorList>
    </citation>
    <scope>NUCLEOTIDE SEQUENCE [LARGE SCALE GENOMIC DNA]</scope>
    <source>
        <strain evidence="1 2">DSM 103725</strain>
    </source>
</reference>
<evidence type="ECO:0000313" key="1">
    <source>
        <dbReference type="EMBL" id="MBB6430101.1"/>
    </source>
</evidence>
<dbReference type="InterPro" id="IPR016193">
    <property type="entry name" value="Cytidine_deaminase-like"/>
</dbReference>
<dbReference type="InterPro" id="IPR024050">
    <property type="entry name" value="AICAR_Tfase_insert_dom_sf"/>
</dbReference>
<organism evidence="1 2">
    <name type="scientific">Algisphaera agarilytica</name>
    <dbReference type="NCBI Taxonomy" id="1385975"/>
    <lineage>
        <taxon>Bacteria</taxon>
        <taxon>Pseudomonadati</taxon>
        <taxon>Planctomycetota</taxon>
        <taxon>Phycisphaerae</taxon>
        <taxon>Phycisphaerales</taxon>
        <taxon>Phycisphaeraceae</taxon>
        <taxon>Algisphaera</taxon>
    </lineage>
</organism>
<dbReference type="GO" id="GO:0006189">
    <property type="term" value="P:'de novo' IMP biosynthetic process"/>
    <property type="evidence" value="ECO:0007669"/>
    <property type="project" value="TreeGrafter"/>
</dbReference>
<dbReference type="Proteomes" id="UP000541810">
    <property type="component" value="Unassembled WGS sequence"/>
</dbReference>